<feature type="transmembrane region" description="Helical" evidence="9">
    <location>
        <begin position="94"/>
        <end position="114"/>
    </location>
</feature>
<dbReference type="CDD" id="cd06582">
    <property type="entry name" value="TM_PBP1_LivH_like"/>
    <property type="match status" value="1"/>
</dbReference>
<keyword evidence="11" id="KW-1185">Reference proteome</keyword>
<dbReference type="PANTHER" id="PTHR11795:SF451">
    <property type="entry name" value="ABC TRANSPORTER PERMEASE PROTEIN"/>
    <property type="match status" value="1"/>
</dbReference>
<dbReference type="InterPro" id="IPR001851">
    <property type="entry name" value="ABC_transp_permease"/>
</dbReference>
<dbReference type="Proteomes" id="UP000831484">
    <property type="component" value="Plasmid pdjl-6-4"/>
</dbReference>
<accession>A0AB38RMI0</accession>
<evidence type="ECO:0000256" key="2">
    <source>
        <dbReference type="ARBA" id="ARBA00022448"/>
    </source>
</evidence>
<evidence type="ECO:0000256" key="3">
    <source>
        <dbReference type="ARBA" id="ARBA00022475"/>
    </source>
</evidence>
<feature type="transmembrane region" description="Helical" evidence="9">
    <location>
        <begin position="243"/>
        <end position="263"/>
    </location>
</feature>
<dbReference type="AlphaFoldDB" id="A0AB38RMI0"/>
<comment type="similarity">
    <text evidence="8">Belongs to the binding-protein-dependent transport system permease family. LivHM subfamily.</text>
</comment>
<feature type="transmembrane region" description="Helical" evidence="9">
    <location>
        <begin position="12"/>
        <end position="31"/>
    </location>
</feature>
<feature type="transmembrane region" description="Helical" evidence="9">
    <location>
        <begin position="43"/>
        <end position="73"/>
    </location>
</feature>
<dbReference type="GO" id="GO:0005886">
    <property type="term" value="C:plasma membrane"/>
    <property type="evidence" value="ECO:0007669"/>
    <property type="project" value="UniProtKB-SubCell"/>
</dbReference>
<keyword evidence="10" id="KW-0614">Plasmid</keyword>
<keyword evidence="5" id="KW-0029">Amino-acid transport</keyword>
<evidence type="ECO:0000256" key="5">
    <source>
        <dbReference type="ARBA" id="ARBA00022970"/>
    </source>
</evidence>
<evidence type="ECO:0000256" key="6">
    <source>
        <dbReference type="ARBA" id="ARBA00022989"/>
    </source>
</evidence>
<evidence type="ECO:0000313" key="10">
    <source>
        <dbReference type="EMBL" id="UPU46466.1"/>
    </source>
</evidence>
<feature type="transmembrane region" description="Helical" evidence="9">
    <location>
        <begin position="269"/>
        <end position="289"/>
    </location>
</feature>
<feature type="transmembrane region" description="Helical" evidence="9">
    <location>
        <begin position="190"/>
        <end position="209"/>
    </location>
</feature>
<evidence type="ECO:0000256" key="8">
    <source>
        <dbReference type="ARBA" id="ARBA00037998"/>
    </source>
</evidence>
<evidence type="ECO:0000256" key="9">
    <source>
        <dbReference type="SAM" id="Phobius"/>
    </source>
</evidence>
<keyword evidence="2" id="KW-0813">Transport</keyword>
<sequence length="296" mass="30733">MDLLIARIIDGLNNGVIYAFLALALVCVYRSTKHLNLAQGEMAMFSAFLAFAFTQAGVPVVFAILLAVAAGAIGGGLIERVLVRPLGNNADYSILLVGIGVFLALNAGAGLIWGGEPLPFPSVLPSGPDDYISIFGGRLRYQQLLMMVLLGLVLAGIFALFKYTKLGLAMRTATSNPESAKLLGIRVNRINALGWIMAGAVGGLLGPLVAPGTTLTTFMMFNFLIYASAAATLGGFDSPGGAVVAGLIIGVLESLVGGYVSFIGSDLKLAVALGLLLVVLMVKPSGLFGSKRVERV</sequence>
<comment type="subcellular location">
    <subcellularLocation>
        <location evidence="1">Cell membrane</location>
        <topology evidence="1">Multi-pass membrane protein</topology>
    </subcellularLocation>
</comment>
<dbReference type="Pfam" id="PF02653">
    <property type="entry name" value="BPD_transp_2"/>
    <property type="match status" value="1"/>
</dbReference>
<dbReference type="EMBL" id="CP096567">
    <property type="protein sequence ID" value="UPU46466.1"/>
    <property type="molecule type" value="Genomic_DNA"/>
</dbReference>
<organism evidence="10 11">
    <name type="scientific">Rhodococcus qingshengii JCM 15477</name>
    <dbReference type="NCBI Taxonomy" id="1303681"/>
    <lineage>
        <taxon>Bacteria</taxon>
        <taxon>Bacillati</taxon>
        <taxon>Actinomycetota</taxon>
        <taxon>Actinomycetes</taxon>
        <taxon>Mycobacteriales</taxon>
        <taxon>Nocardiaceae</taxon>
        <taxon>Rhodococcus</taxon>
        <taxon>Rhodococcus erythropolis group</taxon>
    </lineage>
</organism>
<feature type="transmembrane region" description="Helical" evidence="9">
    <location>
        <begin position="215"/>
        <end position="236"/>
    </location>
</feature>
<dbReference type="InterPro" id="IPR052157">
    <property type="entry name" value="BCAA_transport_permease"/>
</dbReference>
<keyword evidence="3" id="KW-1003">Cell membrane</keyword>
<dbReference type="GO" id="GO:0006865">
    <property type="term" value="P:amino acid transport"/>
    <property type="evidence" value="ECO:0007669"/>
    <property type="project" value="UniProtKB-KW"/>
</dbReference>
<evidence type="ECO:0000256" key="4">
    <source>
        <dbReference type="ARBA" id="ARBA00022692"/>
    </source>
</evidence>
<protein>
    <submittedName>
        <fullName evidence="10">Branched-chain amino acid ABC transporter permease</fullName>
    </submittedName>
</protein>
<reference evidence="11" key="1">
    <citation type="journal article" date="2022" name="Environ. Microbiol.">
        <title>Functional analysis, diversity, and distribution of carbendazim hydrolases MheI and CbmA, responsible for the initial step in carbendazim degradation.</title>
        <authorList>
            <person name="Zhang M."/>
            <person name="Bai X."/>
            <person name="Li Q."/>
            <person name="Zhang L."/>
            <person name="Zhu Q."/>
            <person name="Gao S."/>
            <person name="Ke Z."/>
            <person name="Jiang M."/>
            <person name="Hu J."/>
            <person name="Qiu J."/>
            <person name="Hong Q."/>
        </authorList>
    </citation>
    <scope>NUCLEOTIDE SEQUENCE [LARGE SCALE GENOMIC DNA]</scope>
    <source>
        <strain evidence="11">djl-6</strain>
    </source>
</reference>
<feature type="transmembrane region" description="Helical" evidence="9">
    <location>
        <begin position="141"/>
        <end position="161"/>
    </location>
</feature>
<proteinExistence type="inferred from homology"/>
<dbReference type="PANTHER" id="PTHR11795">
    <property type="entry name" value="BRANCHED-CHAIN AMINO ACID TRANSPORT SYSTEM PERMEASE PROTEIN LIVH"/>
    <property type="match status" value="1"/>
</dbReference>
<evidence type="ECO:0000256" key="7">
    <source>
        <dbReference type="ARBA" id="ARBA00023136"/>
    </source>
</evidence>
<gene>
    <name evidence="10" type="ORF">M0639_32490</name>
</gene>
<keyword evidence="6 9" id="KW-1133">Transmembrane helix</keyword>
<geneLocation type="plasmid" evidence="10 11">
    <name>pdjl-6-4</name>
</geneLocation>
<evidence type="ECO:0000256" key="1">
    <source>
        <dbReference type="ARBA" id="ARBA00004651"/>
    </source>
</evidence>
<name>A0AB38RMI0_RHOSG</name>
<dbReference type="RefSeq" id="WP_058228060.1">
    <property type="nucleotide sequence ID" value="NZ_CP096567.1"/>
</dbReference>
<evidence type="ECO:0000313" key="11">
    <source>
        <dbReference type="Proteomes" id="UP000831484"/>
    </source>
</evidence>
<keyword evidence="4 9" id="KW-0812">Transmembrane</keyword>
<dbReference type="GO" id="GO:0022857">
    <property type="term" value="F:transmembrane transporter activity"/>
    <property type="evidence" value="ECO:0007669"/>
    <property type="project" value="InterPro"/>
</dbReference>
<keyword evidence="7 9" id="KW-0472">Membrane</keyword>